<comment type="subcellular location">
    <subcellularLocation>
        <location evidence="1">Cell membrane</location>
        <topology evidence="1">Multi-pass membrane protein</topology>
    </subcellularLocation>
</comment>
<reference evidence="7 8" key="1">
    <citation type="submission" date="2018-03" db="EMBL/GenBank/DDBJ databases">
        <authorList>
            <person name="Gulvik C.A."/>
        </authorList>
    </citation>
    <scope>NUCLEOTIDE SEQUENCE [LARGE SCALE GENOMIC DNA]</scope>
    <source>
        <strain evidence="7 8">JCM 31581</strain>
    </source>
</reference>
<dbReference type="InterPro" id="IPR051461">
    <property type="entry name" value="UPF0750_membrane"/>
</dbReference>
<feature type="transmembrane region" description="Helical" evidence="6">
    <location>
        <begin position="7"/>
        <end position="27"/>
    </location>
</feature>
<protein>
    <submittedName>
        <fullName evidence="7">Membrane protein</fullName>
    </submittedName>
</protein>
<dbReference type="Proteomes" id="UP000277864">
    <property type="component" value="Unassembled WGS sequence"/>
</dbReference>
<keyword evidence="4 6" id="KW-1133">Transmembrane helix</keyword>
<proteinExistence type="predicted"/>
<name>A0A429Z7E5_9ENTE</name>
<dbReference type="GO" id="GO:0005886">
    <property type="term" value="C:plasma membrane"/>
    <property type="evidence" value="ECO:0007669"/>
    <property type="project" value="UniProtKB-SubCell"/>
</dbReference>
<organism evidence="7 8">
    <name type="scientific">Vagococcus humatus</name>
    <dbReference type="NCBI Taxonomy" id="1889241"/>
    <lineage>
        <taxon>Bacteria</taxon>
        <taxon>Bacillati</taxon>
        <taxon>Bacillota</taxon>
        <taxon>Bacilli</taxon>
        <taxon>Lactobacillales</taxon>
        <taxon>Enterococcaceae</taxon>
        <taxon>Vagococcus</taxon>
    </lineage>
</organism>
<comment type="caution">
    <text evidence="7">The sequence shown here is derived from an EMBL/GenBank/DDBJ whole genome shotgun (WGS) entry which is preliminary data.</text>
</comment>
<evidence type="ECO:0000313" key="7">
    <source>
        <dbReference type="EMBL" id="RST89603.1"/>
    </source>
</evidence>
<evidence type="ECO:0000256" key="1">
    <source>
        <dbReference type="ARBA" id="ARBA00004651"/>
    </source>
</evidence>
<dbReference type="InterPro" id="IPR003740">
    <property type="entry name" value="YitT"/>
</dbReference>
<keyword evidence="3 6" id="KW-0812">Transmembrane</keyword>
<dbReference type="PANTHER" id="PTHR33545">
    <property type="entry name" value="UPF0750 MEMBRANE PROTEIN YITT-RELATED"/>
    <property type="match status" value="1"/>
</dbReference>
<keyword evidence="2" id="KW-1003">Cell membrane</keyword>
<evidence type="ECO:0000256" key="5">
    <source>
        <dbReference type="ARBA" id="ARBA00023136"/>
    </source>
</evidence>
<evidence type="ECO:0000256" key="3">
    <source>
        <dbReference type="ARBA" id="ARBA00022692"/>
    </source>
</evidence>
<evidence type="ECO:0000313" key="8">
    <source>
        <dbReference type="Proteomes" id="UP000277864"/>
    </source>
</evidence>
<dbReference type="OrthoDB" id="1758221at2"/>
<sequence>MKTKSLDYLAILFGTSLYAFSITTINLPNQLADGGVTGIALILKNLWNLPPSLTTLAMNLPLLVIAYLFLGQASILKTIFGIFSLSAWLSIWGSLPLSFSLPSLLIASPLTGVMSGIGCGLVFRAGGSTGGTDVIYQLLEKYRQIKIGTSLLVITSLILVLSLSYLDMKHFFYTLLSCWIFSRTINAVKYLDFNAILSR</sequence>
<dbReference type="Pfam" id="PF02588">
    <property type="entry name" value="YitT_membrane"/>
    <property type="match status" value="1"/>
</dbReference>
<feature type="transmembrane region" description="Helical" evidence="6">
    <location>
        <begin position="79"/>
        <end position="99"/>
    </location>
</feature>
<dbReference type="RefSeq" id="WP_125942213.1">
    <property type="nucleotide sequence ID" value="NZ_PXZH01000001.1"/>
</dbReference>
<gene>
    <name evidence="7" type="ORF">C7P63_00550</name>
</gene>
<dbReference type="AlphaFoldDB" id="A0A429Z7E5"/>
<evidence type="ECO:0000256" key="4">
    <source>
        <dbReference type="ARBA" id="ARBA00022989"/>
    </source>
</evidence>
<feature type="transmembrane region" description="Helical" evidence="6">
    <location>
        <begin position="147"/>
        <end position="165"/>
    </location>
</feature>
<keyword evidence="5 6" id="KW-0472">Membrane</keyword>
<dbReference type="PANTHER" id="PTHR33545:SF10">
    <property type="entry name" value="UPF0750 MEMBRANE PROTEIN YPJC"/>
    <property type="match status" value="1"/>
</dbReference>
<accession>A0A429Z7E5</accession>
<feature type="transmembrane region" description="Helical" evidence="6">
    <location>
        <begin position="105"/>
        <end position="126"/>
    </location>
</feature>
<keyword evidence="8" id="KW-1185">Reference proteome</keyword>
<feature type="transmembrane region" description="Helical" evidence="6">
    <location>
        <begin position="47"/>
        <end position="70"/>
    </location>
</feature>
<dbReference type="EMBL" id="PXZH01000001">
    <property type="protein sequence ID" value="RST89603.1"/>
    <property type="molecule type" value="Genomic_DNA"/>
</dbReference>
<evidence type="ECO:0000256" key="6">
    <source>
        <dbReference type="SAM" id="Phobius"/>
    </source>
</evidence>
<evidence type="ECO:0000256" key="2">
    <source>
        <dbReference type="ARBA" id="ARBA00022475"/>
    </source>
</evidence>